<keyword evidence="1" id="KW-0472">Membrane</keyword>
<accession>A0A5B2ZDY2</accession>
<gene>
    <name evidence="2" type="ORF">F0415_05935</name>
</gene>
<name>A0A5B2ZDY2_9GAMM</name>
<comment type="caution">
    <text evidence="2">The sequence shown here is derived from an EMBL/GenBank/DDBJ whole genome shotgun (WGS) entry which is preliminary data.</text>
</comment>
<reference evidence="2 3" key="2">
    <citation type="submission" date="2019-09" db="EMBL/GenBank/DDBJ databases">
        <authorList>
            <person name="Mazur A."/>
        </authorList>
    </citation>
    <scope>NUCLEOTIDE SEQUENCE [LARGE SCALE GENOMIC DNA]</scope>
    <source>
        <strain evidence="2 3">3729k</strain>
    </source>
</reference>
<evidence type="ECO:0000313" key="3">
    <source>
        <dbReference type="Proteomes" id="UP000322165"/>
    </source>
</evidence>
<dbReference type="AlphaFoldDB" id="A0A5B2ZDY2"/>
<reference evidence="2 3" key="1">
    <citation type="submission" date="2019-09" db="EMBL/GenBank/DDBJ databases">
        <title>Arenimonas chukotkensis sp. nov., a bacterium isolated from Chukotka hot spring, Arctic region, Russia.</title>
        <authorList>
            <person name="Zayulina K.S."/>
            <person name="Prokofeva M.I."/>
            <person name="Elcheninov A.G."/>
            <person name="Novikov A."/>
            <person name="Kochetkova T.V."/>
            <person name="Kublanov I.V."/>
        </authorList>
    </citation>
    <scope>NUCLEOTIDE SEQUENCE [LARGE SCALE GENOMIC DNA]</scope>
    <source>
        <strain evidence="2 3">3729k</strain>
    </source>
</reference>
<feature type="transmembrane region" description="Helical" evidence="1">
    <location>
        <begin position="6"/>
        <end position="27"/>
    </location>
</feature>
<evidence type="ECO:0000313" key="2">
    <source>
        <dbReference type="EMBL" id="KAA2285450.1"/>
    </source>
</evidence>
<organism evidence="2 3">
    <name type="scientific">Arenimonas fontis</name>
    <dbReference type="NCBI Taxonomy" id="2608255"/>
    <lineage>
        <taxon>Bacteria</taxon>
        <taxon>Pseudomonadati</taxon>
        <taxon>Pseudomonadota</taxon>
        <taxon>Gammaproteobacteria</taxon>
        <taxon>Lysobacterales</taxon>
        <taxon>Lysobacteraceae</taxon>
        <taxon>Arenimonas</taxon>
    </lineage>
</organism>
<keyword evidence="1" id="KW-1133">Transmembrane helix</keyword>
<proteinExistence type="predicted"/>
<keyword evidence="3" id="KW-1185">Reference proteome</keyword>
<dbReference type="Proteomes" id="UP000322165">
    <property type="component" value="Unassembled WGS sequence"/>
</dbReference>
<sequence length="139" mass="15934">MDWIGWTTFGIAVVGATLGVFNAWWMVRRDSVRLRVRLVSLMTLPDGQWTIGIEVTNLGYIPVTLSEVALRRHAYWGKRMVVHSDYFNQVKLPLRMEPRTQITVAAEPNVRGQIKKARCRWCTATTACGVTVRKRFGRL</sequence>
<protein>
    <submittedName>
        <fullName evidence="2">Uncharacterized protein</fullName>
    </submittedName>
</protein>
<dbReference type="EMBL" id="VUOD01000003">
    <property type="protein sequence ID" value="KAA2285450.1"/>
    <property type="molecule type" value="Genomic_DNA"/>
</dbReference>
<keyword evidence="1" id="KW-0812">Transmembrane</keyword>
<dbReference type="RefSeq" id="WP_149860276.1">
    <property type="nucleotide sequence ID" value="NZ_VUOD01000003.1"/>
</dbReference>
<evidence type="ECO:0000256" key="1">
    <source>
        <dbReference type="SAM" id="Phobius"/>
    </source>
</evidence>